<evidence type="ECO:0000256" key="4">
    <source>
        <dbReference type="ARBA" id="ARBA00022989"/>
    </source>
</evidence>
<dbReference type="CDD" id="cd17316">
    <property type="entry name" value="MFS_SV2_like"/>
    <property type="match status" value="1"/>
</dbReference>
<gene>
    <name evidence="8" type="ORF">COM45_02035</name>
</gene>
<feature type="domain" description="Major facilitator superfamily (MFS) profile" evidence="7">
    <location>
        <begin position="27"/>
        <end position="441"/>
    </location>
</feature>
<keyword evidence="2" id="KW-0813">Transport</keyword>
<comment type="subcellular location">
    <subcellularLocation>
        <location evidence="1">Cell membrane</location>
        <topology evidence="1">Multi-pass membrane protein</topology>
    </subcellularLocation>
</comment>
<evidence type="ECO:0000256" key="5">
    <source>
        <dbReference type="ARBA" id="ARBA00023136"/>
    </source>
</evidence>
<evidence type="ECO:0000256" key="1">
    <source>
        <dbReference type="ARBA" id="ARBA00004651"/>
    </source>
</evidence>
<feature type="transmembrane region" description="Helical" evidence="6">
    <location>
        <begin position="386"/>
        <end position="410"/>
    </location>
</feature>
<dbReference type="PANTHER" id="PTHR23511:SF34">
    <property type="entry name" value="SYNAPTIC VESICLE GLYCOPROTEIN 2"/>
    <property type="match status" value="1"/>
</dbReference>
<dbReference type="SUPFAM" id="SSF103473">
    <property type="entry name" value="MFS general substrate transporter"/>
    <property type="match status" value="1"/>
</dbReference>
<feature type="transmembrane region" description="Helical" evidence="6">
    <location>
        <begin position="328"/>
        <end position="347"/>
    </location>
</feature>
<dbReference type="InterPro" id="IPR036259">
    <property type="entry name" value="MFS_trans_sf"/>
</dbReference>
<dbReference type="PROSITE" id="PS00216">
    <property type="entry name" value="SUGAR_TRANSPORT_1"/>
    <property type="match status" value="2"/>
</dbReference>
<evidence type="ECO:0000259" key="7">
    <source>
        <dbReference type="PROSITE" id="PS50850"/>
    </source>
</evidence>
<comment type="caution">
    <text evidence="8">The sequence shown here is derived from an EMBL/GenBank/DDBJ whole genome shotgun (WGS) entry which is preliminary data.</text>
</comment>
<proteinExistence type="predicted"/>
<feature type="transmembrane region" description="Helical" evidence="6">
    <location>
        <begin position="27"/>
        <end position="53"/>
    </location>
</feature>
<feature type="transmembrane region" description="Helical" evidence="6">
    <location>
        <begin position="151"/>
        <end position="174"/>
    </location>
</feature>
<feature type="transmembrane region" description="Helical" evidence="6">
    <location>
        <begin position="118"/>
        <end position="139"/>
    </location>
</feature>
<feature type="transmembrane region" description="Helical" evidence="6">
    <location>
        <begin position="416"/>
        <end position="436"/>
    </location>
</feature>
<keyword evidence="5 6" id="KW-0472">Membrane</keyword>
<dbReference type="Pfam" id="PF00083">
    <property type="entry name" value="Sugar_tr"/>
    <property type="match status" value="1"/>
</dbReference>
<accession>A0A2A4AN59</accession>
<feature type="transmembrane region" description="Helical" evidence="6">
    <location>
        <begin position="65"/>
        <end position="86"/>
    </location>
</feature>
<feature type="transmembrane region" description="Helical" evidence="6">
    <location>
        <begin position="299"/>
        <end position="321"/>
    </location>
</feature>
<evidence type="ECO:0000256" key="2">
    <source>
        <dbReference type="ARBA" id="ARBA00022448"/>
    </source>
</evidence>
<feature type="transmembrane region" description="Helical" evidence="6">
    <location>
        <begin position="266"/>
        <end position="287"/>
    </location>
</feature>
<keyword evidence="4 6" id="KW-1133">Transmembrane helix</keyword>
<dbReference type="PANTHER" id="PTHR23511">
    <property type="entry name" value="SYNAPTIC VESICLE GLYCOPROTEIN 2"/>
    <property type="match status" value="1"/>
</dbReference>
<organism evidence="8 9">
    <name type="scientific">Corynebacterium accolens</name>
    <dbReference type="NCBI Taxonomy" id="38284"/>
    <lineage>
        <taxon>Bacteria</taxon>
        <taxon>Bacillati</taxon>
        <taxon>Actinomycetota</taxon>
        <taxon>Actinomycetes</taxon>
        <taxon>Mycobacteriales</taxon>
        <taxon>Corynebacteriaceae</taxon>
        <taxon>Corynebacterium</taxon>
    </lineage>
</organism>
<evidence type="ECO:0000313" key="9">
    <source>
        <dbReference type="Proteomes" id="UP000218690"/>
    </source>
</evidence>
<dbReference type="EMBL" id="NWBP01000010">
    <property type="protein sequence ID" value="PCC83558.1"/>
    <property type="molecule type" value="Genomic_DNA"/>
</dbReference>
<dbReference type="GO" id="GO:0005886">
    <property type="term" value="C:plasma membrane"/>
    <property type="evidence" value="ECO:0007669"/>
    <property type="project" value="UniProtKB-SubCell"/>
</dbReference>
<dbReference type="InterPro" id="IPR005829">
    <property type="entry name" value="Sugar_transporter_CS"/>
</dbReference>
<dbReference type="PROSITE" id="PS00217">
    <property type="entry name" value="SUGAR_TRANSPORT_2"/>
    <property type="match status" value="1"/>
</dbReference>
<feature type="transmembrane region" description="Helical" evidence="6">
    <location>
        <begin position="180"/>
        <end position="202"/>
    </location>
</feature>
<evidence type="ECO:0000313" key="8">
    <source>
        <dbReference type="EMBL" id="PCC83558.1"/>
    </source>
</evidence>
<dbReference type="AlphaFoldDB" id="A0A2A4AN59"/>
<evidence type="ECO:0000256" key="3">
    <source>
        <dbReference type="ARBA" id="ARBA00022692"/>
    </source>
</evidence>
<dbReference type="InterPro" id="IPR005828">
    <property type="entry name" value="MFS_sugar_transport-like"/>
</dbReference>
<keyword evidence="3 6" id="KW-0812">Transmembrane</keyword>
<dbReference type="PROSITE" id="PS50850">
    <property type="entry name" value="MFS"/>
    <property type="match status" value="1"/>
</dbReference>
<feature type="transmembrane region" description="Helical" evidence="6">
    <location>
        <begin position="353"/>
        <end position="374"/>
    </location>
</feature>
<protein>
    <submittedName>
        <fullName evidence="8">MFS transporter</fullName>
    </submittedName>
</protein>
<evidence type="ECO:0000256" key="6">
    <source>
        <dbReference type="SAM" id="Phobius"/>
    </source>
</evidence>
<name>A0A2A4AN59_9CORY</name>
<dbReference type="Proteomes" id="UP000218690">
    <property type="component" value="Unassembled WGS sequence"/>
</dbReference>
<feature type="transmembrane region" description="Helical" evidence="6">
    <location>
        <begin position="93"/>
        <end position="112"/>
    </location>
</feature>
<sequence>MRTINQGHISRAERLDRLPVTKKHKKLLAGSGIGWALDAMDVGLISFVMAALATHWGISPTESSWLASIGFVGMALGATFGGLLADKIGRRQVFALTLLVYGLATGASALSTGLTMLLVLRFIVGLGLGAELPVASTLISEFSPLKVRGRMVVILEAFWAVGWVLAALIGTFVVGASPSGWRWALALGMAPAIYALFVRLRLPESVRFLESKGRHAEAEEAVASFEAAARSEGKPHSSAVTPPTYGEEDIASTSIWSVSLRRRTTAFWSIWFCVNLSYYGAFIWIPSLLVADGFSLVKSFSFTLIITLAQLPGYAAAAWLIESWGRRPTLAAFLIGSACAAGMYGFASTTTLILVAGCLLSFFNLGAWGALYAIGPELYPTHLRGAGTGAAAGFGRLASILAPLMVPVVVSHGGKPWLFAIFAAAFAVATIAAFLLPEQRGKALV</sequence>
<dbReference type="GO" id="GO:0022857">
    <property type="term" value="F:transmembrane transporter activity"/>
    <property type="evidence" value="ECO:0007669"/>
    <property type="project" value="InterPro"/>
</dbReference>
<dbReference type="Gene3D" id="1.20.1250.20">
    <property type="entry name" value="MFS general substrate transporter like domains"/>
    <property type="match status" value="1"/>
</dbReference>
<dbReference type="InterPro" id="IPR020846">
    <property type="entry name" value="MFS_dom"/>
</dbReference>
<reference evidence="8 9" key="1">
    <citation type="submission" date="2017-09" db="EMBL/GenBank/DDBJ databases">
        <title>Draft Genome Sequence of Corynebacterium accolens AH4003.</title>
        <authorList>
            <person name="Chen Y."/>
            <person name="Oosthuysen W.F."/>
            <person name="Kelley S."/>
            <person name="Horswill A."/>
        </authorList>
    </citation>
    <scope>NUCLEOTIDE SEQUENCE [LARGE SCALE GENOMIC DNA]</scope>
    <source>
        <strain evidence="8 9">AH4003</strain>
    </source>
</reference>